<keyword evidence="1" id="KW-0732">Signal</keyword>
<feature type="chain" id="PRO_5038708538" description="Secreted protein" evidence="1">
    <location>
        <begin position="26"/>
        <end position="168"/>
    </location>
</feature>
<organism evidence="2 3">
    <name type="scientific">Mycobacterium paraseoulense</name>
    <dbReference type="NCBI Taxonomy" id="590652"/>
    <lineage>
        <taxon>Bacteria</taxon>
        <taxon>Bacillati</taxon>
        <taxon>Actinomycetota</taxon>
        <taxon>Actinomycetes</taxon>
        <taxon>Mycobacteriales</taxon>
        <taxon>Mycobacteriaceae</taxon>
        <taxon>Mycobacterium</taxon>
    </lineage>
</organism>
<dbReference type="RefSeq" id="WP_083171804.1">
    <property type="nucleotide sequence ID" value="NZ_AP022619.1"/>
</dbReference>
<evidence type="ECO:0000313" key="3">
    <source>
        <dbReference type="Proteomes" id="UP000192513"/>
    </source>
</evidence>
<sequence length="168" mass="17281">MTALTPLGTCAAAFVAAIAPATTFAITTAAAEGGTTVVLDNYLRRCDFSRVGVAPKVPNPMLGTGSALIHTTGSRAVAEVHLYDEPEPGTHFDVGLIEMPRPATGTCGPGDPGTAFTGMDTDAAGNGTATVQDTIRPGTTGVWVIIERRNANSQNPAEFYTSEFVAPV</sequence>
<dbReference type="STRING" id="590652.BST39_11425"/>
<keyword evidence="3" id="KW-1185">Reference proteome</keyword>
<dbReference type="EMBL" id="MVIE01000011">
    <property type="protein sequence ID" value="ORB42086.1"/>
    <property type="molecule type" value="Genomic_DNA"/>
</dbReference>
<dbReference type="Proteomes" id="UP000192513">
    <property type="component" value="Unassembled WGS sequence"/>
</dbReference>
<dbReference type="OrthoDB" id="4637980at2"/>
<comment type="caution">
    <text evidence="2">The sequence shown here is derived from an EMBL/GenBank/DDBJ whole genome shotgun (WGS) entry which is preliminary data.</text>
</comment>
<gene>
    <name evidence="2" type="ORF">BST39_11425</name>
</gene>
<proteinExistence type="predicted"/>
<evidence type="ECO:0000256" key="1">
    <source>
        <dbReference type="SAM" id="SignalP"/>
    </source>
</evidence>
<evidence type="ECO:0008006" key="4">
    <source>
        <dbReference type="Google" id="ProtNLM"/>
    </source>
</evidence>
<protein>
    <recommendedName>
        <fullName evidence="4">Secreted protein</fullName>
    </recommendedName>
</protein>
<feature type="signal peptide" evidence="1">
    <location>
        <begin position="1"/>
        <end position="25"/>
    </location>
</feature>
<evidence type="ECO:0000313" key="2">
    <source>
        <dbReference type="EMBL" id="ORB42086.1"/>
    </source>
</evidence>
<name>A0A1X0IBD9_9MYCO</name>
<dbReference type="AlphaFoldDB" id="A0A1X0IBD9"/>
<reference evidence="2 3" key="1">
    <citation type="submission" date="2017-02" db="EMBL/GenBank/DDBJ databases">
        <title>The new phylogeny of genus Mycobacterium.</title>
        <authorList>
            <person name="Tortoli E."/>
            <person name="Trovato A."/>
            <person name="Cirillo D.M."/>
        </authorList>
    </citation>
    <scope>NUCLEOTIDE SEQUENCE [LARGE SCALE GENOMIC DNA]</scope>
    <source>
        <strain evidence="2 3">DSM 45000</strain>
    </source>
</reference>
<accession>A0A1X0IBD9</accession>